<evidence type="ECO:0000313" key="5">
    <source>
        <dbReference type="Proteomes" id="UP000800035"/>
    </source>
</evidence>
<organism evidence="4 5">
    <name type="scientific">Byssothecium circinans</name>
    <dbReference type="NCBI Taxonomy" id="147558"/>
    <lineage>
        <taxon>Eukaryota</taxon>
        <taxon>Fungi</taxon>
        <taxon>Dikarya</taxon>
        <taxon>Ascomycota</taxon>
        <taxon>Pezizomycotina</taxon>
        <taxon>Dothideomycetes</taxon>
        <taxon>Pleosporomycetidae</taxon>
        <taxon>Pleosporales</taxon>
        <taxon>Massarineae</taxon>
        <taxon>Massarinaceae</taxon>
        <taxon>Byssothecium</taxon>
    </lineage>
</organism>
<dbReference type="PROSITE" id="PS00623">
    <property type="entry name" value="GMC_OXRED_1"/>
    <property type="match status" value="1"/>
</dbReference>
<dbReference type="GO" id="GO:0016614">
    <property type="term" value="F:oxidoreductase activity, acting on CH-OH group of donors"/>
    <property type="evidence" value="ECO:0007669"/>
    <property type="project" value="InterPro"/>
</dbReference>
<evidence type="ECO:0000259" key="3">
    <source>
        <dbReference type="PROSITE" id="PS00623"/>
    </source>
</evidence>
<dbReference type="InterPro" id="IPR000172">
    <property type="entry name" value="GMC_OxRdtase_N"/>
</dbReference>
<dbReference type="PANTHER" id="PTHR11552">
    <property type="entry name" value="GLUCOSE-METHANOL-CHOLINE GMC OXIDOREDUCTASE"/>
    <property type="match status" value="1"/>
</dbReference>
<accession>A0A6A5TR37</accession>
<keyword evidence="2" id="KW-0285">Flavoprotein</keyword>
<dbReference type="PANTHER" id="PTHR11552:SF210">
    <property type="entry name" value="GLUCOSE-METHANOL-CHOLINE OXIDOREDUCTASE N-TERMINAL DOMAIN-CONTAINING PROTEIN-RELATED"/>
    <property type="match status" value="1"/>
</dbReference>
<evidence type="ECO:0000256" key="1">
    <source>
        <dbReference type="ARBA" id="ARBA00010790"/>
    </source>
</evidence>
<sequence>MDDKQILTPALYPSLIGRPKYDWVIVLNPQPNAGNRTHSMPRGKVLGGSSAINYLMYVRGSRNDYDSWAELGNKGWGWDDLLPYSKRHRMLDIPDPKALPADKQLRPHAAKKKCHGAEGPIHTSFNYHYMPLEEEFCKAAYDVGGQPGTLSDAWSGNHMGFYSSLAAGDRSNDAGNRPYVATGYLCLDLNRKNLRVLAEARATKVLLNGGDRAVGVEILHQESCTSSRPVKRLFFEWCDGCHNRRWVQFNGWRQER</sequence>
<dbReference type="EMBL" id="ML977017">
    <property type="protein sequence ID" value="KAF1951397.1"/>
    <property type="molecule type" value="Genomic_DNA"/>
</dbReference>
<keyword evidence="2" id="KW-0274">FAD</keyword>
<comment type="similarity">
    <text evidence="1 2">Belongs to the GMC oxidoreductase family.</text>
</comment>
<dbReference type="InterPro" id="IPR036188">
    <property type="entry name" value="FAD/NAD-bd_sf"/>
</dbReference>
<proteinExistence type="inferred from homology"/>
<dbReference type="OrthoDB" id="269227at2759"/>
<protein>
    <submittedName>
        <fullName evidence="4">FAD/NAD(P)-binding domain-containing protein</fullName>
    </submittedName>
</protein>
<evidence type="ECO:0000313" key="4">
    <source>
        <dbReference type="EMBL" id="KAF1951397.1"/>
    </source>
</evidence>
<dbReference type="Proteomes" id="UP000800035">
    <property type="component" value="Unassembled WGS sequence"/>
</dbReference>
<dbReference type="Gene3D" id="3.30.560.10">
    <property type="entry name" value="Glucose Oxidase, domain 3"/>
    <property type="match status" value="1"/>
</dbReference>
<reference evidence="4" key="1">
    <citation type="journal article" date="2020" name="Stud. Mycol.">
        <title>101 Dothideomycetes genomes: a test case for predicting lifestyles and emergence of pathogens.</title>
        <authorList>
            <person name="Haridas S."/>
            <person name="Albert R."/>
            <person name="Binder M."/>
            <person name="Bloem J."/>
            <person name="Labutti K."/>
            <person name="Salamov A."/>
            <person name="Andreopoulos B."/>
            <person name="Baker S."/>
            <person name="Barry K."/>
            <person name="Bills G."/>
            <person name="Bluhm B."/>
            <person name="Cannon C."/>
            <person name="Castanera R."/>
            <person name="Culley D."/>
            <person name="Daum C."/>
            <person name="Ezra D."/>
            <person name="Gonzalez J."/>
            <person name="Henrissat B."/>
            <person name="Kuo A."/>
            <person name="Liang C."/>
            <person name="Lipzen A."/>
            <person name="Lutzoni F."/>
            <person name="Magnuson J."/>
            <person name="Mondo S."/>
            <person name="Nolan M."/>
            <person name="Ohm R."/>
            <person name="Pangilinan J."/>
            <person name="Park H.-J."/>
            <person name="Ramirez L."/>
            <person name="Alfaro M."/>
            <person name="Sun H."/>
            <person name="Tritt A."/>
            <person name="Yoshinaga Y."/>
            <person name="Zwiers L.-H."/>
            <person name="Turgeon B."/>
            <person name="Goodwin S."/>
            <person name="Spatafora J."/>
            <person name="Crous P."/>
            <person name="Grigoriev I."/>
        </authorList>
    </citation>
    <scope>NUCLEOTIDE SEQUENCE</scope>
    <source>
        <strain evidence="4">CBS 675.92</strain>
    </source>
</reference>
<dbReference type="AlphaFoldDB" id="A0A6A5TR37"/>
<dbReference type="Gene3D" id="3.50.50.60">
    <property type="entry name" value="FAD/NAD(P)-binding domain"/>
    <property type="match status" value="1"/>
</dbReference>
<dbReference type="SUPFAM" id="SSF51905">
    <property type="entry name" value="FAD/NAD(P)-binding domain"/>
    <property type="match status" value="1"/>
</dbReference>
<gene>
    <name evidence="4" type="ORF">CC80DRAFT_575216</name>
</gene>
<evidence type="ECO:0000256" key="2">
    <source>
        <dbReference type="RuleBase" id="RU003968"/>
    </source>
</evidence>
<dbReference type="Pfam" id="PF00732">
    <property type="entry name" value="GMC_oxred_N"/>
    <property type="match status" value="1"/>
</dbReference>
<keyword evidence="5" id="KW-1185">Reference proteome</keyword>
<dbReference type="InterPro" id="IPR012132">
    <property type="entry name" value="GMC_OxRdtase"/>
</dbReference>
<dbReference type="GO" id="GO:0050660">
    <property type="term" value="F:flavin adenine dinucleotide binding"/>
    <property type="evidence" value="ECO:0007669"/>
    <property type="project" value="InterPro"/>
</dbReference>
<feature type="domain" description="Glucose-methanol-choline oxidoreductase N-terminal" evidence="3">
    <location>
        <begin position="43"/>
        <end position="66"/>
    </location>
</feature>
<name>A0A6A5TR37_9PLEO</name>